<proteinExistence type="predicted"/>
<accession>A0A8J5JNX2</accession>
<sequence length="252" mass="28719">VYREILPCDAPPTYRGQLLKYAYKITIGTQRLGSPTKLLRVPIRVIVLRGLSEACVYSESGELAPTNPFLHTPHRDTPRHTALQIIQKIEEIIEGHRETLTDGELAALVRADEEDDGDDEEQEAPACWDIHKFSEVFQVADHLKNLVSEYDPSMERSINFALGLTSVMALYKNMFRQLKKQQRQLPITMFFKKTSASISSADQPMPSTSHSCNDLSHTGHIQCWKYGPKKIFIANFDTPQYLFCLFSNYPKL</sequence>
<feature type="non-terminal residue" evidence="1">
    <location>
        <position position="1"/>
    </location>
</feature>
<organism evidence="1 2">
    <name type="scientific">Homarus americanus</name>
    <name type="common">American lobster</name>
    <dbReference type="NCBI Taxonomy" id="6706"/>
    <lineage>
        <taxon>Eukaryota</taxon>
        <taxon>Metazoa</taxon>
        <taxon>Ecdysozoa</taxon>
        <taxon>Arthropoda</taxon>
        <taxon>Crustacea</taxon>
        <taxon>Multicrustacea</taxon>
        <taxon>Malacostraca</taxon>
        <taxon>Eumalacostraca</taxon>
        <taxon>Eucarida</taxon>
        <taxon>Decapoda</taxon>
        <taxon>Pleocyemata</taxon>
        <taxon>Astacidea</taxon>
        <taxon>Nephropoidea</taxon>
        <taxon>Nephropidae</taxon>
        <taxon>Homarus</taxon>
    </lineage>
</organism>
<dbReference type="PANTHER" id="PTHR12507">
    <property type="entry name" value="REDUCED GROWTH PHENOTYPE 1 RGP1, YEAST -RELATED"/>
    <property type="match status" value="1"/>
</dbReference>
<comment type="caution">
    <text evidence="1">The sequence shown here is derived from an EMBL/GenBank/DDBJ whole genome shotgun (WGS) entry which is preliminary data.</text>
</comment>
<keyword evidence="2" id="KW-1185">Reference proteome</keyword>
<dbReference type="InterPro" id="IPR014848">
    <property type="entry name" value="Rgp1"/>
</dbReference>
<evidence type="ECO:0000313" key="1">
    <source>
        <dbReference type="EMBL" id="KAG7156534.1"/>
    </source>
</evidence>
<reference evidence="1" key="1">
    <citation type="journal article" date="2021" name="Sci. Adv.">
        <title>The American lobster genome reveals insights on longevity, neural, and immune adaptations.</title>
        <authorList>
            <person name="Polinski J.M."/>
            <person name="Zimin A.V."/>
            <person name="Clark K.F."/>
            <person name="Kohn A.B."/>
            <person name="Sadowski N."/>
            <person name="Timp W."/>
            <person name="Ptitsyn A."/>
            <person name="Khanna P."/>
            <person name="Romanova D.Y."/>
            <person name="Williams P."/>
            <person name="Greenwood S.J."/>
            <person name="Moroz L.L."/>
            <person name="Walt D.R."/>
            <person name="Bodnar A.G."/>
        </authorList>
    </citation>
    <scope>NUCLEOTIDE SEQUENCE</scope>
    <source>
        <strain evidence="1">GMGI-L3</strain>
    </source>
</reference>
<name>A0A8J5JNX2_HOMAM</name>
<dbReference type="AlphaFoldDB" id="A0A8J5JNX2"/>
<gene>
    <name evidence="1" type="primary">Rgp1-L1</name>
    <name evidence="1" type="ORF">Hamer_G006506</name>
</gene>
<feature type="non-terminal residue" evidence="1">
    <location>
        <position position="252"/>
    </location>
</feature>
<dbReference type="Proteomes" id="UP000747542">
    <property type="component" value="Unassembled WGS sequence"/>
</dbReference>
<dbReference type="EMBL" id="JAHLQT010039062">
    <property type="protein sequence ID" value="KAG7156534.1"/>
    <property type="molecule type" value="Genomic_DNA"/>
</dbReference>
<evidence type="ECO:0000313" key="2">
    <source>
        <dbReference type="Proteomes" id="UP000747542"/>
    </source>
</evidence>
<protein>
    <submittedName>
        <fullName evidence="1">RAB6A-GEF complex partner protein 2-like 1</fullName>
    </submittedName>
</protein>